<accession>A0A061JA02</accession>
<feature type="region of interest" description="Disordered" evidence="1">
    <location>
        <begin position="724"/>
        <end position="746"/>
    </location>
</feature>
<evidence type="ECO:0000256" key="1">
    <source>
        <dbReference type="SAM" id="MobiDB-lite"/>
    </source>
</evidence>
<protein>
    <submittedName>
        <fullName evidence="2">Uncharacterized protein</fullName>
    </submittedName>
</protein>
<evidence type="ECO:0000313" key="3">
    <source>
        <dbReference type="Proteomes" id="UP000031737"/>
    </source>
</evidence>
<feature type="compositionally biased region" description="Basic and acidic residues" evidence="1">
    <location>
        <begin position="724"/>
        <end position="737"/>
    </location>
</feature>
<evidence type="ECO:0000313" key="2">
    <source>
        <dbReference type="EMBL" id="ESL11165.1"/>
    </source>
</evidence>
<dbReference type="Proteomes" id="UP000031737">
    <property type="component" value="Unassembled WGS sequence"/>
</dbReference>
<dbReference type="AlphaFoldDB" id="A0A061JA02"/>
<gene>
    <name evidence="2" type="ORF">TRSC58_01094</name>
</gene>
<dbReference type="OrthoDB" id="273892at2759"/>
<reference evidence="2 3" key="1">
    <citation type="submission" date="2013-07" db="EMBL/GenBank/DDBJ databases">
        <authorList>
            <person name="Stoco P.H."/>
            <person name="Wagner G."/>
            <person name="Gerber A."/>
            <person name="Zaha A."/>
            <person name="Thompson C."/>
            <person name="Bartholomeu D.C."/>
            <person name="Luckemeyer D.D."/>
            <person name="Bahia D."/>
            <person name="Loreto E."/>
            <person name="Prestes E.B."/>
            <person name="Lima F.M."/>
            <person name="Rodrigues-Luiz G."/>
            <person name="Vallejo G.A."/>
            <person name="Filho J.F."/>
            <person name="Monteiro K.M."/>
            <person name="Tyler K.M."/>
            <person name="de Almeida L.G."/>
            <person name="Ortiz M.F."/>
            <person name="Siervo M.A."/>
            <person name="de Moraes M.H."/>
            <person name="Cunha O.L."/>
            <person name="Mendonca-Neto R."/>
            <person name="Silva R."/>
            <person name="Teixeira S.M."/>
            <person name="Murta S.M."/>
            <person name="Sincero T.C."/>
            <person name="Mendes T.A."/>
            <person name="Urmenyi T.P."/>
            <person name="Silva V.G."/>
            <person name="da Rocha W.D."/>
            <person name="Andersson B."/>
            <person name="Romanha A.J."/>
            <person name="Steindel M."/>
            <person name="de Vasconcelos A.T."/>
            <person name="Grisard E.C."/>
        </authorList>
    </citation>
    <scope>NUCLEOTIDE SEQUENCE [LARGE SCALE GENOMIC DNA]</scope>
    <source>
        <strain evidence="2 3">SC58</strain>
    </source>
</reference>
<keyword evidence="3" id="KW-1185">Reference proteome</keyword>
<sequence>MRVCGGARNNGSLLLNASAALRASVRCLSLSELAKVFAEMNEPRTAPVPTGAPAPADGVQREPAACTQSGTLPVGVRELNRLFGAKGSGLTNTRSDFDSGVITFVPAYSKSLSGISASQLALVLEKECKQQHLGHMMQCLAEVCRRLRETSLMGVAITDEEACGEVGGNSLAAYLFRSDGMLESVLRLLAKTNLDEVQQSHRLFWELRDEGVSADWVTELGCLLIQWLTARAASLSPVCSATFLHLIAQQKVFHSDAVLETLRDNVEVHFAKDTAPHTRSASSTVFSSRLVSADRVGEFDVSVFAMLLDAMARWQLGYVRFLGNDAAVVQSRLHGGSNVTATITRPQHPILSAAFYDVVVGRLLLGVRDGSLHLTRHRYPSTFFFLALALAKIRWFRPDCAEVLLPQLHEALRVFPGQYLGVVLLLGRREVKVCSVATTELLLQTLLDTMQKRGQRYIPADGRNRRSLDGVALTTSVVTAQSTDASSWMAASCGHEGNVSVAMTTPDVDADEDDLQLFSASSFMNSVCDKDIMKAPENEAVTSAASSQVSSAAFTTSFMDLRSVPLFIESLNHILTITFEHCRAQGKEAQLHALNAKAEALYEALLNDTHRGVKSLHMLQESPALSEKLLLAVLRTPRKTHHPLLIELAYVFTQHVAARHAASQDGSKATAVAPHWQWRTLTLVDLLVQRGVILPETYLMTDEVIQSAPRVLSAVEAEKRRLLEHHHERQQRSEKQEGRKKKKTVRTSAVFVKFSRTVVQMKQKM</sequence>
<dbReference type="EMBL" id="AUPL01001094">
    <property type="protein sequence ID" value="ESL11165.1"/>
    <property type="molecule type" value="Genomic_DNA"/>
</dbReference>
<proteinExistence type="predicted"/>
<comment type="caution">
    <text evidence="2">The sequence shown here is derived from an EMBL/GenBank/DDBJ whole genome shotgun (WGS) entry which is preliminary data.</text>
</comment>
<dbReference type="VEuPathDB" id="TriTrypDB:TRSC58_01094"/>
<name>A0A061JA02_TRYRA</name>
<organism evidence="2 3">
    <name type="scientific">Trypanosoma rangeli SC58</name>
    <dbReference type="NCBI Taxonomy" id="429131"/>
    <lineage>
        <taxon>Eukaryota</taxon>
        <taxon>Discoba</taxon>
        <taxon>Euglenozoa</taxon>
        <taxon>Kinetoplastea</taxon>
        <taxon>Metakinetoplastina</taxon>
        <taxon>Trypanosomatida</taxon>
        <taxon>Trypanosomatidae</taxon>
        <taxon>Trypanosoma</taxon>
        <taxon>Herpetosoma</taxon>
    </lineage>
</organism>